<dbReference type="GO" id="GO:0005391">
    <property type="term" value="F:P-type sodium:potassium-exchanging transporter activity"/>
    <property type="evidence" value="ECO:0007669"/>
    <property type="project" value="TreeGrafter"/>
</dbReference>
<dbReference type="InterPro" id="IPR018303">
    <property type="entry name" value="ATPase_P-typ_P_site"/>
</dbReference>
<keyword evidence="7 10" id="KW-1133">Transmembrane helix</keyword>
<dbReference type="InterPro" id="IPR006068">
    <property type="entry name" value="ATPase_P-typ_cation-transptr_C"/>
</dbReference>
<dbReference type="SUPFAM" id="SSF56784">
    <property type="entry name" value="HAD-like"/>
    <property type="match status" value="1"/>
</dbReference>
<dbReference type="InterPro" id="IPR001757">
    <property type="entry name" value="P_typ_ATPase"/>
</dbReference>
<dbReference type="NCBIfam" id="TIGR01494">
    <property type="entry name" value="ATPase_P-type"/>
    <property type="match status" value="3"/>
</dbReference>
<dbReference type="Pfam" id="PF13246">
    <property type="entry name" value="Cation_ATPase"/>
    <property type="match status" value="1"/>
</dbReference>
<dbReference type="Gene3D" id="3.40.1110.10">
    <property type="entry name" value="Calcium-transporting ATPase, cytoplasmic domain N"/>
    <property type="match status" value="1"/>
</dbReference>
<dbReference type="STRING" id="1428628.WN71_033915"/>
<dbReference type="Pfam" id="PF00689">
    <property type="entry name" value="Cation_ATPase_C"/>
    <property type="match status" value="1"/>
</dbReference>
<protein>
    <submittedName>
        <fullName evidence="12">ATPase</fullName>
    </submittedName>
</protein>
<organism evidence="12 13">
    <name type="scientific">Streptomyces mangrovisoli</name>
    <dbReference type="NCBI Taxonomy" id="1428628"/>
    <lineage>
        <taxon>Bacteria</taxon>
        <taxon>Bacillati</taxon>
        <taxon>Actinomycetota</taxon>
        <taxon>Actinomycetes</taxon>
        <taxon>Kitasatosporales</taxon>
        <taxon>Streptomycetaceae</taxon>
        <taxon>Streptomyces</taxon>
    </lineage>
</organism>
<dbReference type="InterPro" id="IPR004014">
    <property type="entry name" value="ATPase_P-typ_cation-transptr_N"/>
</dbReference>
<dbReference type="PANTHER" id="PTHR43294">
    <property type="entry name" value="SODIUM/POTASSIUM-TRANSPORTING ATPASE SUBUNIT ALPHA"/>
    <property type="match status" value="1"/>
</dbReference>
<keyword evidence="13" id="KW-1185">Reference proteome</keyword>
<evidence type="ECO:0000256" key="2">
    <source>
        <dbReference type="ARBA" id="ARBA00005675"/>
    </source>
</evidence>
<name>A0A1J4NM90_9ACTN</name>
<feature type="transmembrane region" description="Helical" evidence="10">
    <location>
        <begin position="770"/>
        <end position="790"/>
    </location>
</feature>
<dbReference type="RefSeq" id="WP_046585421.1">
    <property type="nucleotide sequence ID" value="NZ_LAVA02000103.1"/>
</dbReference>
<feature type="transmembrane region" description="Helical" evidence="10">
    <location>
        <begin position="731"/>
        <end position="750"/>
    </location>
</feature>
<dbReference type="InterPro" id="IPR023214">
    <property type="entry name" value="HAD_sf"/>
</dbReference>
<dbReference type="SUPFAM" id="SSF81665">
    <property type="entry name" value="Calcium ATPase, transmembrane domain M"/>
    <property type="match status" value="1"/>
</dbReference>
<dbReference type="PANTHER" id="PTHR43294:SF20">
    <property type="entry name" value="P-TYPE ATPASE"/>
    <property type="match status" value="1"/>
</dbReference>
<dbReference type="PRINTS" id="PR00120">
    <property type="entry name" value="HATPASE"/>
</dbReference>
<dbReference type="GO" id="GO:1902600">
    <property type="term" value="P:proton transmembrane transport"/>
    <property type="evidence" value="ECO:0007669"/>
    <property type="project" value="TreeGrafter"/>
</dbReference>
<dbReference type="AlphaFoldDB" id="A0A1J4NM90"/>
<proteinExistence type="inferred from homology"/>
<dbReference type="InterPro" id="IPR044492">
    <property type="entry name" value="P_typ_ATPase_HD_dom"/>
</dbReference>
<evidence type="ECO:0000313" key="12">
    <source>
        <dbReference type="EMBL" id="OIJ63447.1"/>
    </source>
</evidence>
<keyword evidence="5" id="KW-0067">ATP-binding</keyword>
<reference evidence="12" key="1">
    <citation type="submission" date="2016-10" db="EMBL/GenBank/DDBJ databases">
        <title>Genome sequence of Streptomyces mangrovisoli MUSC 149.</title>
        <authorList>
            <person name="Lee L.-H."/>
            <person name="Ser H.-L."/>
        </authorList>
    </citation>
    <scope>NUCLEOTIDE SEQUENCE [LARGE SCALE GENOMIC DNA]</scope>
    <source>
        <strain evidence="12">MUSC 149</strain>
    </source>
</reference>
<dbReference type="Pfam" id="PF00690">
    <property type="entry name" value="Cation_ATPase_N"/>
    <property type="match status" value="1"/>
</dbReference>
<dbReference type="SFLD" id="SFLDG00002">
    <property type="entry name" value="C1.7:_P-type_atpase_like"/>
    <property type="match status" value="1"/>
</dbReference>
<sequence>MSAPAVERSETPWHAMPPGKVATALEVDPAVGLSAERAAARLAADGPNALPEEQPPPGWRRFLAQYSSSMQLILVGAAVVSLAVQEWGTAVVLAVLTVLNAVIGMRQEGKAESAMNALKSMMQATARVRRDGTEREIPAEEVVVGDVVLLTAGDEVPADGRLVSASALQIDESALTGESTPAGKEPGVVRGEGLAPGDLSDMAFMNTPVTHGSGVMIVTATGTGTELGKISGMLSATEREQSPLTRELDRLTLWIVGAAGLTMIVMFALGRSRDQSWDVLFISAVSLAIAAVPEALPTVTQTILSIGSLDLAHRHAIVKDLPSVETLGFTSAINSDKTGTLTMNQVTVVEVVDPVDRYTVSGTGYGLEGRVHHAAGRAAGVEDAILPYVVANDARLVDGRVVGDPTEGALLVLGHKAGLDVEATRERLPRLATLPFDPSYKLMATFHSTEDERGRPVVRCFVKGAGPAVIGRTATALAEGETVPWTAELNARADAAMDRMGHEGRRVMAAAARDLDPDAFAAAGDDLLALITELRLTSLVAMEDPPRAESKAAVAGAQAAHIRVRMVTGDDVVTGAAIAEQVGIEGEAILGADFAALSEEERLDRIDRIGVVGRVAPEHKVLLADTLKKKGEVVAMTGDGVNDAPAIKAADIGIAMGSGTEVAKNAGRMILSDDNFATIVFAVEQGRKIYDNLTKYIRFVLVLLVVFVLTFLGATLLNIAGGEPFTPAQVLWIHFVVNAAFGFSLGFDRVSPGLMARRPRPRGEPVMTRALMLTVGLAGLAIAVGLLLMIKLGKDHFGSEEIGNSIAFTSFALCLIVAAQECRSERSTVFALSTFDSRQLNWTMLGEFVLAVLATQTDAFNRILDTTPLTLRQFGWALLPAIALLLLWELGKLVARSRSGPAAAEG</sequence>
<keyword evidence="8 10" id="KW-0472">Membrane</keyword>
<dbReference type="GO" id="GO:0005886">
    <property type="term" value="C:plasma membrane"/>
    <property type="evidence" value="ECO:0007669"/>
    <property type="project" value="UniProtKB-SubCell"/>
</dbReference>
<dbReference type="GO" id="GO:0036376">
    <property type="term" value="P:sodium ion export across plasma membrane"/>
    <property type="evidence" value="ECO:0007669"/>
    <property type="project" value="TreeGrafter"/>
</dbReference>
<comment type="similarity">
    <text evidence="2">Belongs to the cation transport ATPase (P-type) (TC 3.A.3) family. Type IIA subfamily.</text>
</comment>
<evidence type="ECO:0000256" key="6">
    <source>
        <dbReference type="ARBA" id="ARBA00022967"/>
    </source>
</evidence>
<feature type="domain" description="Cation-transporting P-type ATPase N-terminal" evidence="11">
    <location>
        <begin position="12"/>
        <end position="86"/>
    </location>
</feature>
<comment type="subcellular location">
    <subcellularLocation>
        <location evidence="1">Cell membrane</location>
        <topology evidence="1">Multi-pass membrane protein</topology>
    </subcellularLocation>
</comment>
<dbReference type="Gene3D" id="3.40.50.1000">
    <property type="entry name" value="HAD superfamily/HAD-like"/>
    <property type="match status" value="1"/>
</dbReference>
<dbReference type="Pfam" id="PF00122">
    <property type="entry name" value="E1-E2_ATPase"/>
    <property type="match status" value="1"/>
</dbReference>
<evidence type="ECO:0000256" key="4">
    <source>
        <dbReference type="ARBA" id="ARBA00022741"/>
    </source>
</evidence>
<dbReference type="GO" id="GO:0005524">
    <property type="term" value="F:ATP binding"/>
    <property type="evidence" value="ECO:0007669"/>
    <property type="project" value="UniProtKB-KW"/>
</dbReference>
<dbReference type="Pfam" id="PF08282">
    <property type="entry name" value="Hydrolase_3"/>
    <property type="match status" value="1"/>
</dbReference>
<gene>
    <name evidence="12" type="ORF">WN71_033915</name>
</gene>
<dbReference type="InterPro" id="IPR036412">
    <property type="entry name" value="HAD-like_sf"/>
</dbReference>
<feature type="transmembrane region" description="Helical" evidence="10">
    <location>
        <begin position="696"/>
        <end position="719"/>
    </location>
</feature>
<evidence type="ECO:0000256" key="1">
    <source>
        <dbReference type="ARBA" id="ARBA00004651"/>
    </source>
</evidence>
<dbReference type="EMBL" id="LAVA02000103">
    <property type="protein sequence ID" value="OIJ63447.1"/>
    <property type="molecule type" value="Genomic_DNA"/>
</dbReference>
<dbReference type="InterPro" id="IPR050510">
    <property type="entry name" value="Cation_transp_ATPase_P-type"/>
</dbReference>
<evidence type="ECO:0000313" key="13">
    <source>
        <dbReference type="Proteomes" id="UP000034196"/>
    </source>
</evidence>
<keyword evidence="4" id="KW-0547">Nucleotide-binding</keyword>
<dbReference type="SFLD" id="SFLDF00027">
    <property type="entry name" value="p-type_atpase"/>
    <property type="match status" value="1"/>
</dbReference>
<evidence type="ECO:0000256" key="3">
    <source>
        <dbReference type="ARBA" id="ARBA00022692"/>
    </source>
</evidence>
<dbReference type="SUPFAM" id="SSF81660">
    <property type="entry name" value="Metal cation-transporting ATPase, ATP-binding domain N"/>
    <property type="match status" value="1"/>
</dbReference>
<evidence type="ECO:0000256" key="9">
    <source>
        <dbReference type="ARBA" id="ARBA00049360"/>
    </source>
</evidence>
<dbReference type="Gene3D" id="2.70.150.10">
    <property type="entry name" value="Calcium-transporting ATPase, cytoplasmic transduction domain A"/>
    <property type="match status" value="1"/>
</dbReference>
<comment type="caution">
    <text evidence="12">The sequence shown here is derived from an EMBL/GenBank/DDBJ whole genome shotgun (WGS) entry which is preliminary data.</text>
</comment>
<comment type="catalytic activity">
    <reaction evidence="9">
        <text>ATP + H2O = ADP + phosphate + H(+)</text>
        <dbReference type="Rhea" id="RHEA:13065"/>
        <dbReference type="ChEBI" id="CHEBI:15377"/>
        <dbReference type="ChEBI" id="CHEBI:15378"/>
        <dbReference type="ChEBI" id="CHEBI:30616"/>
        <dbReference type="ChEBI" id="CHEBI:43474"/>
        <dbReference type="ChEBI" id="CHEBI:456216"/>
    </reaction>
</comment>
<dbReference type="OrthoDB" id="9814270at2"/>
<dbReference type="InterPro" id="IPR059000">
    <property type="entry name" value="ATPase_P-type_domA"/>
</dbReference>
<dbReference type="InterPro" id="IPR008250">
    <property type="entry name" value="ATPase_P-typ_transduc_dom_A_sf"/>
</dbReference>
<dbReference type="GO" id="GO:1990573">
    <property type="term" value="P:potassium ion import across plasma membrane"/>
    <property type="evidence" value="ECO:0007669"/>
    <property type="project" value="TreeGrafter"/>
</dbReference>
<evidence type="ECO:0000256" key="7">
    <source>
        <dbReference type="ARBA" id="ARBA00022989"/>
    </source>
</evidence>
<dbReference type="SFLD" id="SFLDS00003">
    <property type="entry name" value="Haloacid_Dehalogenase"/>
    <property type="match status" value="1"/>
</dbReference>
<evidence type="ECO:0000259" key="11">
    <source>
        <dbReference type="SMART" id="SM00831"/>
    </source>
</evidence>
<dbReference type="GO" id="GO:0006883">
    <property type="term" value="P:intracellular sodium ion homeostasis"/>
    <property type="evidence" value="ECO:0007669"/>
    <property type="project" value="TreeGrafter"/>
</dbReference>
<dbReference type="SMART" id="SM00831">
    <property type="entry name" value="Cation_ATPase_N"/>
    <property type="match status" value="1"/>
</dbReference>
<dbReference type="Proteomes" id="UP000034196">
    <property type="component" value="Unassembled WGS sequence"/>
</dbReference>
<evidence type="ECO:0000256" key="10">
    <source>
        <dbReference type="SAM" id="Phobius"/>
    </source>
</evidence>
<dbReference type="Gene3D" id="1.20.1110.10">
    <property type="entry name" value="Calcium-transporting ATPase, transmembrane domain"/>
    <property type="match status" value="1"/>
</dbReference>
<feature type="transmembrane region" description="Helical" evidence="10">
    <location>
        <begin position="869"/>
        <end position="888"/>
    </location>
</feature>
<feature type="transmembrane region" description="Helical" evidence="10">
    <location>
        <begin position="251"/>
        <end position="270"/>
    </location>
</feature>
<accession>A0A1J4NM90</accession>
<dbReference type="SUPFAM" id="SSF81653">
    <property type="entry name" value="Calcium ATPase, transduction domain A"/>
    <property type="match status" value="1"/>
</dbReference>
<evidence type="ECO:0000256" key="8">
    <source>
        <dbReference type="ARBA" id="ARBA00023136"/>
    </source>
</evidence>
<dbReference type="InterPro" id="IPR023299">
    <property type="entry name" value="ATPase_P-typ_cyto_dom_N"/>
</dbReference>
<dbReference type="PRINTS" id="PR00119">
    <property type="entry name" value="CATATPASE"/>
</dbReference>
<keyword evidence="3 10" id="KW-0812">Transmembrane</keyword>
<evidence type="ECO:0000256" key="5">
    <source>
        <dbReference type="ARBA" id="ARBA00022840"/>
    </source>
</evidence>
<dbReference type="GO" id="GO:0030007">
    <property type="term" value="P:intracellular potassium ion homeostasis"/>
    <property type="evidence" value="ECO:0007669"/>
    <property type="project" value="TreeGrafter"/>
</dbReference>
<keyword evidence="6" id="KW-1278">Translocase</keyword>
<dbReference type="PROSITE" id="PS00154">
    <property type="entry name" value="ATPASE_E1_E2"/>
    <property type="match status" value="1"/>
</dbReference>
<dbReference type="InterPro" id="IPR023298">
    <property type="entry name" value="ATPase_P-typ_TM_dom_sf"/>
</dbReference>
<dbReference type="GO" id="GO:0016887">
    <property type="term" value="F:ATP hydrolysis activity"/>
    <property type="evidence" value="ECO:0007669"/>
    <property type="project" value="InterPro"/>
</dbReference>